<dbReference type="InterPro" id="IPR001087">
    <property type="entry name" value="GDSL"/>
</dbReference>
<evidence type="ECO:0000313" key="2">
    <source>
        <dbReference type="EMBL" id="KAK7420740.1"/>
    </source>
</evidence>
<evidence type="ECO:0000313" key="3">
    <source>
        <dbReference type="Proteomes" id="UP001498476"/>
    </source>
</evidence>
<evidence type="ECO:0008006" key="4">
    <source>
        <dbReference type="Google" id="ProtNLM"/>
    </source>
</evidence>
<dbReference type="Proteomes" id="UP001498476">
    <property type="component" value="Unassembled WGS sequence"/>
</dbReference>
<organism evidence="2 3">
    <name type="scientific">Neonectria punicea</name>
    <dbReference type="NCBI Taxonomy" id="979145"/>
    <lineage>
        <taxon>Eukaryota</taxon>
        <taxon>Fungi</taxon>
        <taxon>Dikarya</taxon>
        <taxon>Ascomycota</taxon>
        <taxon>Pezizomycotina</taxon>
        <taxon>Sordariomycetes</taxon>
        <taxon>Hypocreomycetidae</taxon>
        <taxon>Hypocreales</taxon>
        <taxon>Nectriaceae</taxon>
        <taxon>Neonectria</taxon>
    </lineage>
</organism>
<keyword evidence="3" id="KW-1185">Reference proteome</keyword>
<protein>
    <recommendedName>
        <fullName evidence="4">Lysophospholipase A</fullName>
    </recommendedName>
</protein>
<dbReference type="CDD" id="cd01846">
    <property type="entry name" value="fatty_acyltransferase_like"/>
    <property type="match status" value="1"/>
</dbReference>
<dbReference type="InterPro" id="IPR036514">
    <property type="entry name" value="SGNH_hydro_sf"/>
</dbReference>
<gene>
    <name evidence="2" type="ORF">QQX98_002542</name>
</gene>
<dbReference type="Pfam" id="PF00657">
    <property type="entry name" value="Lipase_GDSL"/>
    <property type="match status" value="1"/>
</dbReference>
<dbReference type="Gene3D" id="3.40.50.1110">
    <property type="entry name" value="SGNH hydrolase"/>
    <property type="match status" value="1"/>
</dbReference>
<dbReference type="PANTHER" id="PTHR45648">
    <property type="entry name" value="GDSL LIPASE/ACYLHYDROLASE FAMILY PROTEIN (AFU_ORTHOLOGUE AFUA_4G14700)"/>
    <property type="match status" value="1"/>
</dbReference>
<accession>A0ABR1HIL1</accession>
<comment type="caution">
    <text evidence="2">The sequence shown here is derived from an EMBL/GenBank/DDBJ whole genome shotgun (WGS) entry which is preliminary data.</text>
</comment>
<reference evidence="2 3" key="1">
    <citation type="journal article" date="2025" name="Microbiol. Resour. Announc.">
        <title>Draft genome sequences for Neonectria magnoliae and Neonectria punicea, canker pathogens of Liriodendron tulipifera and Acer saccharum in West Virginia.</title>
        <authorList>
            <person name="Petronek H.M."/>
            <person name="Kasson M.T."/>
            <person name="Metheny A.M."/>
            <person name="Stauder C.M."/>
            <person name="Lovett B."/>
            <person name="Lynch S.C."/>
            <person name="Garnas J.R."/>
            <person name="Kasson L.R."/>
            <person name="Stajich J.E."/>
        </authorList>
    </citation>
    <scope>NUCLEOTIDE SEQUENCE [LARGE SCALE GENOMIC DNA]</scope>
    <source>
        <strain evidence="2 3">NRRL 64653</strain>
    </source>
</reference>
<proteinExistence type="predicted"/>
<dbReference type="PANTHER" id="PTHR45648:SF85">
    <property type="entry name" value="A, PUTATIVE (AFU_ORTHOLOGUE AFUA_2G10760)-RELATED"/>
    <property type="match status" value="1"/>
</dbReference>
<name>A0ABR1HIL1_9HYPO</name>
<dbReference type="SUPFAM" id="SSF52266">
    <property type="entry name" value="SGNH hydrolase"/>
    <property type="match status" value="1"/>
</dbReference>
<sequence>MAVPSVASRSHPAAHPSFSWHDTKHVIAFGDSYTYVQGTNGYPKYSFIGSNLPGDFAFPPERLLENRIVQNYSSQSAGGPNWIERLTGCAVEDGQHSPLDCDVQLWDFAVAGANTAEALLPAHHPFIIPLVNQTQQFLEHGDSVLREHAGLDPSKALVVIWIGINDVIDAQLLNKTSPEFYAKIIETIFARAVFPLVEAGYGDFLIMNLPPLDRSPLNRITFQGQLSNELIQTWNRELESQALTFGAQSRRARTVVFDANRLLKKILREPSSYGISNTTDFCDARKQWPQVVEDPASLGCGPVDEYFWFDSAHM</sequence>
<keyword evidence="1" id="KW-0378">Hydrolase</keyword>
<dbReference type="InterPro" id="IPR051058">
    <property type="entry name" value="GDSL_Est/Lipase"/>
</dbReference>
<dbReference type="EMBL" id="JAZAVJ010000027">
    <property type="protein sequence ID" value="KAK7420740.1"/>
    <property type="molecule type" value="Genomic_DNA"/>
</dbReference>
<evidence type="ECO:0000256" key="1">
    <source>
        <dbReference type="ARBA" id="ARBA00022801"/>
    </source>
</evidence>